<protein>
    <submittedName>
        <fullName evidence="1">Uncharacterized protein</fullName>
    </submittedName>
</protein>
<proteinExistence type="predicted"/>
<accession>A0A0E9XKR2</accession>
<dbReference type="EMBL" id="GBXM01006304">
    <property type="protein sequence ID" value="JAI02274.1"/>
    <property type="molecule type" value="Transcribed_RNA"/>
</dbReference>
<organism evidence="1">
    <name type="scientific">Anguilla anguilla</name>
    <name type="common">European freshwater eel</name>
    <name type="synonym">Muraena anguilla</name>
    <dbReference type="NCBI Taxonomy" id="7936"/>
    <lineage>
        <taxon>Eukaryota</taxon>
        <taxon>Metazoa</taxon>
        <taxon>Chordata</taxon>
        <taxon>Craniata</taxon>
        <taxon>Vertebrata</taxon>
        <taxon>Euteleostomi</taxon>
        <taxon>Actinopterygii</taxon>
        <taxon>Neopterygii</taxon>
        <taxon>Teleostei</taxon>
        <taxon>Anguilliformes</taxon>
        <taxon>Anguillidae</taxon>
        <taxon>Anguilla</taxon>
    </lineage>
</organism>
<reference evidence="1" key="1">
    <citation type="submission" date="2014-11" db="EMBL/GenBank/DDBJ databases">
        <authorList>
            <person name="Amaro Gonzalez C."/>
        </authorList>
    </citation>
    <scope>NUCLEOTIDE SEQUENCE</scope>
</reference>
<evidence type="ECO:0000313" key="1">
    <source>
        <dbReference type="EMBL" id="JAI02274.1"/>
    </source>
</evidence>
<dbReference type="AlphaFoldDB" id="A0A0E9XKR2"/>
<name>A0A0E9XKR2_ANGAN</name>
<sequence>MVKEHILSFYLRAFIYKTKEGNPIHSLHVHSVLHRWGTSRYFSVVLQRASQCYVFKEKQ</sequence>
<reference evidence="1" key="2">
    <citation type="journal article" date="2015" name="Fish Shellfish Immunol.">
        <title>Early steps in the European eel (Anguilla anguilla)-Vibrio vulnificus interaction in the gills: Role of the RtxA13 toxin.</title>
        <authorList>
            <person name="Callol A."/>
            <person name="Pajuelo D."/>
            <person name="Ebbesson L."/>
            <person name="Teles M."/>
            <person name="MacKenzie S."/>
            <person name="Amaro C."/>
        </authorList>
    </citation>
    <scope>NUCLEOTIDE SEQUENCE</scope>
</reference>